<dbReference type="GO" id="GO:0004066">
    <property type="term" value="F:asparagine synthase (glutamine-hydrolyzing) activity"/>
    <property type="evidence" value="ECO:0007669"/>
    <property type="project" value="UniProtKB-EC"/>
</dbReference>
<dbReference type="PIRSF" id="PIRSF001589">
    <property type="entry name" value="Asn_synthetase_glu-h"/>
    <property type="match status" value="1"/>
</dbReference>
<evidence type="ECO:0000256" key="8">
    <source>
        <dbReference type="PIRSR" id="PIRSR001589-1"/>
    </source>
</evidence>
<dbReference type="InterPro" id="IPR001962">
    <property type="entry name" value="Asn_synthase"/>
</dbReference>
<feature type="domain" description="Glutamine amidotransferase type-2" evidence="10">
    <location>
        <begin position="2"/>
        <end position="211"/>
    </location>
</feature>
<dbReference type="SUPFAM" id="SSF56235">
    <property type="entry name" value="N-terminal nucleophile aminohydrolases (Ntn hydrolases)"/>
    <property type="match status" value="1"/>
</dbReference>
<dbReference type="InterPro" id="IPR014729">
    <property type="entry name" value="Rossmann-like_a/b/a_fold"/>
</dbReference>
<evidence type="ECO:0000259" key="10">
    <source>
        <dbReference type="PROSITE" id="PS51278"/>
    </source>
</evidence>
<evidence type="ECO:0000313" key="11">
    <source>
        <dbReference type="EMBL" id="WMN12467.1"/>
    </source>
</evidence>
<keyword evidence="4 9" id="KW-0547">Nucleotide-binding</keyword>
<dbReference type="EC" id="6.3.5.4" evidence="3"/>
<dbReference type="InterPro" id="IPR051786">
    <property type="entry name" value="ASN_synthetase/amidase"/>
</dbReference>
<organism evidence="11 12">
    <name type="scientific">Marivirga salinarum</name>
    <dbReference type="NCBI Taxonomy" id="3059078"/>
    <lineage>
        <taxon>Bacteria</taxon>
        <taxon>Pseudomonadati</taxon>
        <taxon>Bacteroidota</taxon>
        <taxon>Cytophagia</taxon>
        <taxon>Cytophagales</taxon>
        <taxon>Marivirgaceae</taxon>
        <taxon>Marivirga</taxon>
    </lineage>
</organism>
<dbReference type="NCBIfam" id="TIGR01536">
    <property type="entry name" value="asn_synth_AEB"/>
    <property type="match status" value="1"/>
</dbReference>
<gene>
    <name evidence="11" type="primary">asnB</name>
    <name evidence="11" type="ORF">QYS49_33665</name>
</gene>
<protein>
    <recommendedName>
        <fullName evidence="3">asparagine synthase (glutamine-hydrolyzing)</fullName>
        <ecNumber evidence="3">6.3.5.4</ecNumber>
    </recommendedName>
</protein>
<dbReference type="Gene3D" id="3.40.50.620">
    <property type="entry name" value="HUPs"/>
    <property type="match status" value="1"/>
</dbReference>
<keyword evidence="8" id="KW-0061">Asparagine biosynthesis</keyword>
<proteinExistence type="inferred from homology"/>
<dbReference type="InterPro" id="IPR029055">
    <property type="entry name" value="Ntn_hydrolases_N"/>
</dbReference>
<dbReference type="SUPFAM" id="SSF52402">
    <property type="entry name" value="Adenine nucleotide alpha hydrolases-like"/>
    <property type="match status" value="1"/>
</dbReference>
<dbReference type="EMBL" id="CP129971">
    <property type="protein sequence ID" value="WMN12467.1"/>
    <property type="molecule type" value="Genomic_DNA"/>
</dbReference>
<dbReference type="Proteomes" id="UP001230496">
    <property type="component" value="Chromosome"/>
</dbReference>
<name>A0AA51R9R0_9BACT</name>
<feature type="active site" description="For GATase activity" evidence="8">
    <location>
        <position position="2"/>
    </location>
</feature>
<evidence type="ECO:0000256" key="9">
    <source>
        <dbReference type="PIRSR" id="PIRSR001589-2"/>
    </source>
</evidence>
<evidence type="ECO:0000256" key="4">
    <source>
        <dbReference type="ARBA" id="ARBA00022741"/>
    </source>
</evidence>
<dbReference type="CDD" id="cd01991">
    <property type="entry name" value="Asn_synthase_B_C"/>
    <property type="match status" value="1"/>
</dbReference>
<sequence>MCGIVGYFSQDEYKPDLDTSLNSIEHRGPDGTGDYYFNENSINCGLGHKRLSIIDISDEANQPMWSECKRYVIIFNGEIYNYKDLRTLYPYDYKTTSDTEVILNLFKNEGAKMLSKLEGMFSFAIFDTLEKQLFLARDPLGIKPLYYFNTTNTLIFSSELKSLWEFDIVKKEIDENCINEFLLNGFLYEPDTGFKNVKKVKPGHYVVLSENQPMQETRYWSVFDSKEFDKNETTFDSIEKSILQHTVSDVPVGLFFSGGIDSTVILKSLKENVTPIVFKNNKKETENAGFSDDYSYAKMISELWNREIKEVSFDKEEMDFLTSIDKLSKNTEEPISDYTFIASQILSRKARELGFKVMLSGLGADELFAGYPRYKLVKYAKYYKLVNFLPGFILKNKAFEKKLSRFRNFFTQKEFELKYTQLIGYFSSHEVNNLTRNSLGTSEFVKKLKNITNEMPDNSTDLKKAMYLDIFGFLAHNFSVADKSSMLESIELRVPLVTKELYEKIFHLPDKKLINFKNTKILLKNILKKDLPDHIINRKKAGFNPPLDAKIESLGFEKIKTLFLDNGLFNYLNEKEIILILKEHFNKNENNTYKIFQLIYFSFWLKNNDK</sequence>
<dbReference type="Pfam" id="PF13537">
    <property type="entry name" value="GATase_7"/>
    <property type="match status" value="1"/>
</dbReference>
<feature type="binding site" evidence="9">
    <location>
        <begin position="360"/>
        <end position="361"/>
    </location>
    <ligand>
        <name>ATP</name>
        <dbReference type="ChEBI" id="CHEBI:30616"/>
    </ligand>
</feature>
<dbReference type="KEGG" id="msaa:QYS49_33665"/>
<keyword evidence="8" id="KW-0028">Amino-acid biosynthesis</keyword>
<evidence type="ECO:0000256" key="1">
    <source>
        <dbReference type="ARBA" id="ARBA00005187"/>
    </source>
</evidence>
<keyword evidence="11" id="KW-0436">Ligase</keyword>
<comment type="pathway">
    <text evidence="1">Amino-acid biosynthesis; L-asparagine biosynthesis; L-asparagine from L-aspartate (L-Gln route): step 1/1.</text>
</comment>
<dbReference type="AlphaFoldDB" id="A0AA51R9R0"/>
<evidence type="ECO:0000256" key="2">
    <source>
        <dbReference type="ARBA" id="ARBA00005752"/>
    </source>
</evidence>
<evidence type="ECO:0000256" key="7">
    <source>
        <dbReference type="ARBA" id="ARBA00048741"/>
    </source>
</evidence>
<dbReference type="Gene3D" id="3.60.20.10">
    <property type="entry name" value="Glutamine Phosphoribosylpyrophosphate, subunit 1, domain 1"/>
    <property type="match status" value="1"/>
</dbReference>
<feature type="binding site" evidence="9">
    <location>
        <position position="98"/>
    </location>
    <ligand>
        <name>L-glutamine</name>
        <dbReference type="ChEBI" id="CHEBI:58359"/>
    </ligand>
</feature>
<dbReference type="CDD" id="cd00712">
    <property type="entry name" value="AsnB"/>
    <property type="match status" value="1"/>
</dbReference>
<dbReference type="PROSITE" id="PS51278">
    <property type="entry name" value="GATASE_TYPE_2"/>
    <property type="match status" value="1"/>
</dbReference>
<reference evidence="11 12" key="1">
    <citation type="submission" date="2023-08" db="EMBL/GenBank/DDBJ databases">
        <title>Comparative genomics and taxonomic characterization of three novel marine species of genus Marivirga.</title>
        <authorList>
            <person name="Muhammad N."/>
            <person name="Kim S.-G."/>
        </authorList>
    </citation>
    <scope>NUCLEOTIDE SEQUENCE [LARGE SCALE GENOMIC DNA]</scope>
    <source>
        <strain evidence="11 12">BDSF4-3</strain>
    </source>
</reference>
<dbReference type="GO" id="GO:0005524">
    <property type="term" value="F:ATP binding"/>
    <property type="evidence" value="ECO:0007669"/>
    <property type="project" value="UniProtKB-KW"/>
</dbReference>
<dbReference type="RefSeq" id="WP_308350598.1">
    <property type="nucleotide sequence ID" value="NZ_CP129971.1"/>
</dbReference>
<dbReference type="PANTHER" id="PTHR43284:SF1">
    <property type="entry name" value="ASPARAGINE SYNTHETASE"/>
    <property type="match status" value="1"/>
</dbReference>
<evidence type="ECO:0000313" key="12">
    <source>
        <dbReference type="Proteomes" id="UP001230496"/>
    </source>
</evidence>
<keyword evidence="5 9" id="KW-0067">ATP-binding</keyword>
<keyword evidence="6 8" id="KW-0315">Glutamine amidotransferase</keyword>
<dbReference type="GO" id="GO:0005829">
    <property type="term" value="C:cytosol"/>
    <property type="evidence" value="ECO:0007669"/>
    <property type="project" value="TreeGrafter"/>
</dbReference>
<dbReference type="InterPro" id="IPR033738">
    <property type="entry name" value="AsnB_N"/>
</dbReference>
<comment type="similarity">
    <text evidence="2">Belongs to the asparagine synthetase family.</text>
</comment>
<evidence type="ECO:0000256" key="5">
    <source>
        <dbReference type="ARBA" id="ARBA00022840"/>
    </source>
</evidence>
<dbReference type="PANTHER" id="PTHR43284">
    <property type="entry name" value="ASPARAGINE SYNTHETASE (GLUTAMINE-HYDROLYZING)"/>
    <property type="match status" value="1"/>
</dbReference>
<comment type="catalytic activity">
    <reaction evidence="7">
        <text>L-aspartate + L-glutamine + ATP + H2O = L-asparagine + L-glutamate + AMP + diphosphate + H(+)</text>
        <dbReference type="Rhea" id="RHEA:12228"/>
        <dbReference type="ChEBI" id="CHEBI:15377"/>
        <dbReference type="ChEBI" id="CHEBI:15378"/>
        <dbReference type="ChEBI" id="CHEBI:29985"/>
        <dbReference type="ChEBI" id="CHEBI:29991"/>
        <dbReference type="ChEBI" id="CHEBI:30616"/>
        <dbReference type="ChEBI" id="CHEBI:33019"/>
        <dbReference type="ChEBI" id="CHEBI:58048"/>
        <dbReference type="ChEBI" id="CHEBI:58359"/>
        <dbReference type="ChEBI" id="CHEBI:456215"/>
        <dbReference type="EC" id="6.3.5.4"/>
    </reaction>
</comment>
<keyword evidence="12" id="KW-1185">Reference proteome</keyword>
<dbReference type="Pfam" id="PF00733">
    <property type="entry name" value="Asn_synthase"/>
    <property type="match status" value="1"/>
</dbReference>
<accession>A0AA51R9R0</accession>
<dbReference type="GO" id="GO:0006529">
    <property type="term" value="P:asparagine biosynthetic process"/>
    <property type="evidence" value="ECO:0007669"/>
    <property type="project" value="UniProtKB-KW"/>
</dbReference>
<dbReference type="InterPro" id="IPR006426">
    <property type="entry name" value="Asn_synth_AEB"/>
</dbReference>
<dbReference type="InterPro" id="IPR017932">
    <property type="entry name" value="GATase_2_dom"/>
</dbReference>
<evidence type="ECO:0000256" key="6">
    <source>
        <dbReference type="ARBA" id="ARBA00022962"/>
    </source>
</evidence>
<evidence type="ECO:0000256" key="3">
    <source>
        <dbReference type="ARBA" id="ARBA00012737"/>
    </source>
</evidence>